<dbReference type="EMBL" id="VOQF01000005">
    <property type="protein sequence ID" value="TXC91192.1"/>
    <property type="molecule type" value="Genomic_DNA"/>
</dbReference>
<dbReference type="Pfam" id="PF09580">
    <property type="entry name" value="Spore_YhcN_YlaJ"/>
    <property type="match status" value="1"/>
</dbReference>
<comment type="caution">
    <text evidence="3">The sequence shown here is derived from an EMBL/GenBank/DDBJ whole genome shotgun (WGS) entry which is preliminary data.</text>
</comment>
<accession>A0A5C6W485</accession>
<evidence type="ECO:0000313" key="4">
    <source>
        <dbReference type="Proteomes" id="UP000321363"/>
    </source>
</evidence>
<evidence type="ECO:0000313" key="3">
    <source>
        <dbReference type="EMBL" id="TXC91192.1"/>
    </source>
</evidence>
<feature type="chain" id="PRO_5022761268" evidence="2">
    <location>
        <begin position="24"/>
        <end position="228"/>
    </location>
</feature>
<dbReference type="Proteomes" id="UP000321363">
    <property type="component" value="Unassembled WGS sequence"/>
</dbReference>
<dbReference type="OrthoDB" id="2691390at2"/>
<dbReference type="InterPro" id="IPR019076">
    <property type="entry name" value="Spore_lipoprot_YhcN/YlaJ-like"/>
</dbReference>
<dbReference type="PROSITE" id="PS51257">
    <property type="entry name" value="PROKAR_LIPOPROTEIN"/>
    <property type="match status" value="1"/>
</dbReference>
<feature type="signal peptide" evidence="2">
    <location>
        <begin position="1"/>
        <end position="23"/>
    </location>
</feature>
<name>A0A5C6W485_9BACI</name>
<proteinExistence type="predicted"/>
<keyword evidence="4" id="KW-1185">Reference proteome</keyword>
<reference evidence="3 4" key="1">
    <citation type="journal article" date="2005" name="Int. J. Syst. Evol. Microbiol.">
        <title>Bacillus litoralis sp. nov., isolated from a tidal flat of the Yellow Sea in Korea.</title>
        <authorList>
            <person name="Yoon J.H."/>
            <person name="Oh T.K."/>
        </authorList>
    </citation>
    <scope>NUCLEOTIDE SEQUENCE [LARGE SCALE GENOMIC DNA]</scope>
    <source>
        <strain evidence="3 4">SW-211</strain>
    </source>
</reference>
<gene>
    <name evidence="3" type="ORF">FS935_09850</name>
</gene>
<organism evidence="3 4">
    <name type="scientific">Metabacillus litoralis</name>
    <dbReference type="NCBI Taxonomy" id="152268"/>
    <lineage>
        <taxon>Bacteria</taxon>
        <taxon>Bacillati</taxon>
        <taxon>Bacillota</taxon>
        <taxon>Bacilli</taxon>
        <taxon>Bacillales</taxon>
        <taxon>Bacillaceae</taxon>
        <taxon>Metabacillus</taxon>
    </lineage>
</organism>
<evidence type="ECO:0000256" key="2">
    <source>
        <dbReference type="SAM" id="SignalP"/>
    </source>
</evidence>
<feature type="compositionally biased region" description="Basic and acidic residues" evidence="1">
    <location>
        <begin position="214"/>
        <end position="228"/>
    </location>
</feature>
<feature type="region of interest" description="Disordered" evidence="1">
    <location>
        <begin position="187"/>
        <end position="228"/>
    </location>
</feature>
<dbReference type="AlphaFoldDB" id="A0A5C6W485"/>
<keyword evidence="2" id="KW-0732">Signal</keyword>
<dbReference type="RefSeq" id="WP_146948042.1">
    <property type="nucleotide sequence ID" value="NZ_VOQF01000005.1"/>
</dbReference>
<protein>
    <submittedName>
        <fullName evidence="3">Sporulation protein</fullName>
    </submittedName>
</protein>
<sequence length="228" mass="25579">MIKTKLAIGVIGLSLLTACQYGAEEENSLFHQSGNTLNVHDRPELYNEEGMPNANDNDANFGFVRHQKSGIPQDVTYTKTPGLDREQVANTISSLAVQLPNVEDVATLVTDEEVLVAYNTDSEDRFETADQVKKTALSAIPRYYHVYVSDNPNMIQQIEAYSPLDSTSRDIDEIITKTINKMLESPQGRALNTGENANGEGYGEMNEEIDDDMKDQYEKSRYKKEQMQ</sequence>
<evidence type="ECO:0000256" key="1">
    <source>
        <dbReference type="SAM" id="MobiDB-lite"/>
    </source>
</evidence>